<dbReference type="Proteomes" id="UP000267027">
    <property type="component" value="Unassembled WGS sequence"/>
</dbReference>
<reference evidence="1 2" key="2">
    <citation type="submission" date="2018-11" db="EMBL/GenBank/DDBJ databases">
        <authorList>
            <consortium name="Pathogen Informatics"/>
        </authorList>
    </citation>
    <scope>NUCLEOTIDE SEQUENCE [LARGE SCALE GENOMIC DNA]</scope>
    <source>
        <strain evidence="1 2">Costa Rica</strain>
    </source>
</reference>
<evidence type="ECO:0000313" key="1">
    <source>
        <dbReference type="EMBL" id="VDM54832.1"/>
    </source>
</evidence>
<dbReference type="AlphaFoldDB" id="A0A0R3PG69"/>
<protein>
    <submittedName>
        <fullName evidence="3">KID domain-containing protein</fullName>
    </submittedName>
</protein>
<accession>A0A0R3PG69</accession>
<gene>
    <name evidence="1" type="ORF">ACOC_LOCUS3247</name>
</gene>
<reference evidence="3" key="1">
    <citation type="submission" date="2017-02" db="UniProtKB">
        <authorList>
            <consortium name="WormBaseParasite"/>
        </authorList>
    </citation>
    <scope>IDENTIFICATION</scope>
</reference>
<sequence length="100" mass="11958">MPPEIRTIGADDRARLLVECKRQRRAMRPERFIDAIFNNELRDIVNGALSPSRMPYWDASWDLRLPQPADSVLFSKNFFMNAIPRRRRRRRVGEKKMRET</sequence>
<dbReference type="EMBL" id="UYYA01000903">
    <property type="protein sequence ID" value="VDM54832.1"/>
    <property type="molecule type" value="Genomic_DNA"/>
</dbReference>
<evidence type="ECO:0000313" key="3">
    <source>
        <dbReference type="WBParaSite" id="ACOC_0000324601-mRNA-1"/>
    </source>
</evidence>
<evidence type="ECO:0000313" key="2">
    <source>
        <dbReference type="Proteomes" id="UP000267027"/>
    </source>
</evidence>
<name>A0A0R3PG69_ANGCS</name>
<organism evidence="3">
    <name type="scientific">Angiostrongylus costaricensis</name>
    <name type="common">Nematode worm</name>
    <dbReference type="NCBI Taxonomy" id="334426"/>
    <lineage>
        <taxon>Eukaryota</taxon>
        <taxon>Metazoa</taxon>
        <taxon>Ecdysozoa</taxon>
        <taxon>Nematoda</taxon>
        <taxon>Chromadorea</taxon>
        <taxon>Rhabditida</taxon>
        <taxon>Rhabditina</taxon>
        <taxon>Rhabditomorpha</taxon>
        <taxon>Strongyloidea</taxon>
        <taxon>Metastrongylidae</taxon>
        <taxon>Angiostrongylus</taxon>
    </lineage>
</organism>
<keyword evidence="2" id="KW-1185">Reference proteome</keyword>
<dbReference type="WBParaSite" id="ACOC_0000324601-mRNA-1">
    <property type="protein sequence ID" value="ACOC_0000324601-mRNA-1"/>
    <property type="gene ID" value="ACOC_0000324601"/>
</dbReference>
<dbReference type="OrthoDB" id="5870799at2759"/>
<proteinExistence type="predicted"/>